<keyword evidence="3" id="KW-1185">Reference proteome</keyword>
<organism evidence="2 3">
    <name type="scientific">Xenotaenia resolanae</name>
    <dbReference type="NCBI Taxonomy" id="208358"/>
    <lineage>
        <taxon>Eukaryota</taxon>
        <taxon>Metazoa</taxon>
        <taxon>Chordata</taxon>
        <taxon>Craniata</taxon>
        <taxon>Vertebrata</taxon>
        <taxon>Euteleostomi</taxon>
        <taxon>Actinopterygii</taxon>
        <taxon>Neopterygii</taxon>
        <taxon>Teleostei</taxon>
        <taxon>Neoteleostei</taxon>
        <taxon>Acanthomorphata</taxon>
        <taxon>Ovalentaria</taxon>
        <taxon>Atherinomorphae</taxon>
        <taxon>Cyprinodontiformes</taxon>
        <taxon>Goodeidae</taxon>
        <taxon>Xenotaenia</taxon>
    </lineage>
</organism>
<dbReference type="Proteomes" id="UP001444071">
    <property type="component" value="Unassembled WGS sequence"/>
</dbReference>
<feature type="transmembrane region" description="Helical" evidence="1">
    <location>
        <begin position="83"/>
        <end position="103"/>
    </location>
</feature>
<comment type="caution">
    <text evidence="2">The sequence shown here is derived from an EMBL/GenBank/DDBJ whole genome shotgun (WGS) entry which is preliminary data.</text>
</comment>
<name>A0ABV0W1S9_9TELE</name>
<gene>
    <name evidence="2" type="ORF">XENORESO_007476</name>
</gene>
<evidence type="ECO:0000313" key="2">
    <source>
        <dbReference type="EMBL" id="MEQ2263416.1"/>
    </source>
</evidence>
<keyword evidence="1" id="KW-0812">Transmembrane</keyword>
<sequence length="116" mass="13173">MAIWSHQYSKSFLSYLTFHSVAKLVRWLGSGSLTFVRSAAFADLNIASSMLASYSSFAGFQAVTTWNGQWPWRYLYLRWNIGAPLGCYLLTFCHMSFYMAMIFTEASDPYVSTADS</sequence>
<keyword evidence="1" id="KW-1133">Transmembrane helix</keyword>
<reference evidence="2 3" key="1">
    <citation type="submission" date="2021-06" db="EMBL/GenBank/DDBJ databases">
        <authorList>
            <person name="Palmer J.M."/>
        </authorList>
    </citation>
    <scope>NUCLEOTIDE SEQUENCE [LARGE SCALE GENOMIC DNA]</scope>
    <source>
        <strain evidence="2 3">XR_2019</strain>
        <tissue evidence="2">Muscle</tissue>
    </source>
</reference>
<dbReference type="EMBL" id="JAHRIM010022454">
    <property type="protein sequence ID" value="MEQ2263416.1"/>
    <property type="molecule type" value="Genomic_DNA"/>
</dbReference>
<evidence type="ECO:0000256" key="1">
    <source>
        <dbReference type="SAM" id="Phobius"/>
    </source>
</evidence>
<proteinExistence type="predicted"/>
<protein>
    <submittedName>
        <fullName evidence="2">Uncharacterized protein</fullName>
    </submittedName>
</protein>
<keyword evidence="1" id="KW-0472">Membrane</keyword>
<accession>A0ABV0W1S9</accession>
<evidence type="ECO:0000313" key="3">
    <source>
        <dbReference type="Proteomes" id="UP001444071"/>
    </source>
</evidence>